<protein>
    <submittedName>
        <fullName evidence="7">Putative methyltransferase NSUN6</fullName>
    </submittedName>
</protein>
<dbReference type="InterPro" id="IPR023267">
    <property type="entry name" value="RCMT"/>
</dbReference>
<keyword evidence="3 5" id="KW-0949">S-adenosyl-L-methionine</keyword>
<dbReference type="SUPFAM" id="SSF53335">
    <property type="entry name" value="S-adenosyl-L-methionine-dependent methyltransferases"/>
    <property type="match status" value="1"/>
</dbReference>
<dbReference type="Pfam" id="PF01472">
    <property type="entry name" value="PUA"/>
    <property type="match status" value="1"/>
</dbReference>
<dbReference type="InterPro" id="IPR001678">
    <property type="entry name" value="MeTrfase_RsmB-F_NOP2_dom"/>
</dbReference>
<dbReference type="PRINTS" id="PR02008">
    <property type="entry name" value="RCMTFAMILY"/>
</dbReference>
<feature type="domain" description="SAM-dependent MTase RsmB/NOP-type" evidence="6">
    <location>
        <begin position="135"/>
        <end position="450"/>
    </location>
</feature>
<dbReference type="OrthoDB" id="260824at2759"/>
<keyword evidence="4 5" id="KW-0694">RNA-binding</keyword>
<dbReference type="Gene3D" id="2.30.130.10">
    <property type="entry name" value="PUA domain"/>
    <property type="match status" value="1"/>
</dbReference>
<evidence type="ECO:0000256" key="3">
    <source>
        <dbReference type="ARBA" id="ARBA00022691"/>
    </source>
</evidence>
<evidence type="ECO:0000256" key="2">
    <source>
        <dbReference type="ARBA" id="ARBA00022679"/>
    </source>
</evidence>
<evidence type="ECO:0000259" key="6">
    <source>
        <dbReference type="PROSITE" id="PS51686"/>
    </source>
</evidence>
<proteinExistence type="evidence at transcript level"/>
<evidence type="ECO:0000256" key="1">
    <source>
        <dbReference type="ARBA" id="ARBA00022603"/>
    </source>
</evidence>
<dbReference type="PANTHER" id="PTHR22807">
    <property type="entry name" value="NOP2 YEAST -RELATED NOL1/NOP2/FMU SUN DOMAIN-CONTAINING"/>
    <property type="match status" value="1"/>
</dbReference>
<dbReference type="InterPro" id="IPR029063">
    <property type="entry name" value="SAM-dependent_MTases_sf"/>
</dbReference>
<dbReference type="InterPro" id="IPR015947">
    <property type="entry name" value="PUA-like_sf"/>
</dbReference>
<reference evidence="7" key="1">
    <citation type="journal article" date="2013" name="Genome Biol. Evol.">
        <title>Punctuated emergences of genetic and phenotypic innovations in eumetazoan, bilaterian, euteleostome, and hominidae ancestors.</title>
        <authorList>
            <person name="Wenger Y."/>
            <person name="Galliot B."/>
        </authorList>
    </citation>
    <scope>NUCLEOTIDE SEQUENCE</scope>
    <source>
        <tissue evidence="7">Whole animals</tissue>
    </source>
</reference>
<sequence>MEKTSISLNLLRILSQLYPTKNENEILDVISKPPKNTVLRVNTLKVTLDEAIIVLNNFLKDSSESLGFSVSKHRLFSDVLFVSSSEVKDHLAIYNKEVIVDVHCGAAVLRGAHVFAPGVLAASADMKQGDMVSVYADVDHKCRRGYTKVFTGRKFFIGNGLAEFNRDTLFEHNAKIIGVAVKMLSMKIPQPSFSKLNLELFFPQNLPSILVGHICNPQDGDLILDMCASPGGKTSHVAVLMKNQGTIIAIDKSEKKISKITENCVIMGLTNVKCFAYDSSKLCCHEACDNSKLSFDEQNKNDLKPPFPPCFFDKILLDPPCSGIGQRPQLRSVLTDKELQSYPIYQKKLFQQAVSLLKPGGRLIYSTCTLLPQENEEQISWALKTFKELKLLKQDIIIGRPGLNNYGLSPEECDKVQRFDQCYLNSLENDLYRSLEFDTIGFFIACLTKIKY</sequence>
<dbReference type="GO" id="GO:0001510">
    <property type="term" value="P:RNA methylation"/>
    <property type="evidence" value="ECO:0007669"/>
    <property type="project" value="InterPro"/>
</dbReference>
<dbReference type="GO" id="GO:0008173">
    <property type="term" value="F:RNA methyltransferase activity"/>
    <property type="evidence" value="ECO:0007669"/>
    <property type="project" value="InterPro"/>
</dbReference>
<dbReference type="InterPro" id="IPR002478">
    <property type="entry name" value="PUA"/>
</dbReference>
<comment type="caution">
    <text evidence="5">Lacks conserved residue(s) required for the propagation of feature annotation.</text>
</comment>
<dbReference type="InterPro" id="IPR036974">
    <property type="entry name" value="PUA_sf"/>
</dbReference>
<evidence type="ECO:0000313" key="7">
    <source>
        <dbReference type="EMBL" id="CDG68508.1"/>
    </source>
</evidence>
<evidence type="ECO:0000256" key="5">
    <source>
        <dbReference type="PROSITE-ProRule" id="PRU01023"/>
    </source>
</evidence>
<dbReference type="OMA" id="IKIFCYD"/>
<evidence type="ECO:0000256" key="4">
    <source>
        <dbReference type="ARBA" id="ARBA00022884"/>
    </source>
</evidence>
<gene>
    <name evidence="7" type="primary">NSUN6</name>
</gene>
<dbReference type="Pfam" id="PF01189">
    <property type="entry name" value="Methyltr_RsmB-F"/>
    <property type="match status" value="1"/>
</dbReference>
<feature type="binding site" evidence="5">
    <location>
        <position position="278"/>
    </location>
    <ligand>
        <name>S-adenosyl-L-methionine</name>
        <dbReference type="ChEBI" id="CHEBI:59789"/>
    </ligand>
</feature>
<dbReference type="SUPFAM" id="SSF88697">
    <property type="entry name" value="PUA domain-like"/>
    <property type="match status" value="1"/>
</dbReference>
<feature type="binding site" evidence="5">
    <location>
        <position position="251"/>
    </location>
    <ligand>
        <name>S-adenosyl-L-methionine</name>
        <dbReference type="ChEBI" id="CHEBI:59789"/>
    </ligand>
</feature>
<dbReference type="AlphaFoldDB" id="T2M8A1"/>
<dbReference type="EMBL" id="HAAD01002276">
    <property type="protein sequence ID" value="CDG68508.1"/>
    <property type="molecule type" value="mRNA"/>
</dbReference>
<feature type="binding site" evidence="5">
    <location>
        <position position="318"/>
    </location>
    <ligand>
        <name>S-adenosyl-L-methionine</name>
        <dbReference type="ChEBI" id="CHEBI:59789"/>
    </ligand>
</feature>
<keyword evidence="2 5" id="KW-0808">Transferase</keyword>
<dbReference type="PANTHER" id="PTHR22807:SF34">
    <property type="entry name" value="TRNA (CYTOSINE(72)-C(5))-METHYLTRANSFERASE NSUN6"/>
    <property type="match status" value="1"/>
</dbReference>
<dbReference type="InterPro" id="IPR049560">
    <property type="entry name" value="MeTrfase_RsmB-F_NOP2_cat"/>
</dbReference>
<dbReference type="CDD" id="cd02440">
    <property type="entry name" value="AdoMet_MTases"/>
    <property type="match status" value="1"/>
</dbReference>
<feature type="active site" description="Nucleophile" evidence="5">
    <location>
        <position position="368"/>
    </location>
</feature>
<dbReference type="GO" id="GO:0003723">
    <property type="term" value="F:RNA binding"/>
    <property type="evidence" value="ECO:0007669"/>
    <property type="project" value="UniProtKB-UniRule"/>
</dbReference>
<name>T2M8A1_HYDVU</name>
<dbReference type="CDD" id="cd21150">
    <property type="entry name" value="PUA_NSun6-like"/>
    <property type="match status" value="1"/>
</dbReference>
<dbReference type="PROSITE" id="PS50890">
    <property type="entry name" value="PUA"/>
    <property type="match status" value="1"/>
</dbReference>
<dbReference type="PROSITE" id="PS51686">
    <property type="entry name" value="SAM_MT_RSMB_NOP"/>
    <property type="match status" value="1"/>
</dbReference>
<dbReference type="Gene3D" id="3.40.50.150">
    <property type="entry name" value="Vaccinia Virus protein VP39"/>
    <property type="match status" value="1"/>
</dbReference>
<dbReference type="KEGG" id="hmg:100212261"/>
<organism evidence="7">
    <name type="scientific">Hydra vulgaris</name>
    <name type="common">Hydra</name>
    <name type="synonym">Hydra attenuata</name>
    <dbReference type="NCBI Taxonomy" id="6087"/>
    <lineage>
        <taxon>Eukaryota</taxon>
        <taxon>Metazoa</taxon>
        <taxon>Cnidaria</taxon>
        <taxon>Hydrozoa</taxon>
        <taxon>Hydroidolina</taxon>
        <taxon>Anthoathecata</taxon>
        <taxon>Aplanulata</taxon>
        <taxon>Hydridae</taxon>
        <taxon>Hydra</taxon>
    </lineage>
</organism>
<keyword evidence="1 5" id="KW-0489">Methyltransferase</keyword>
<accession>T2M8A1</accession>
<comment type="similarity">
    <text evidence="5">Belongs to the class I-like SAM-binding methyltransferase superfamily. RsmB/NOP family.</text>
</comment>